<dbReference type="PANTHER" id="PTHR12953">
    <property type="entry name" value="MEMBRANE PROTEIN CH1 RELATED"/>
    <property type="match status" value="1"/>
</dbReference>
<evidence type="ECO:0000313" key="7">
    <source>
        <dbReference type="EMBL" id="EJT96995.1"/>
    </source>
</evidence>
<dbReference type="HOGENOM" id="CLU_728739_0_0_1"/>
<dbReference type="InterPro" id="IPR012919">
    <property type="entry name" value="SUN_dom"/>
</dbReference>
<evidence type="ECO:0000256" key="5">
    <source>
        <dbReference type="SAM" id="MobiDB-lite"/>
    </source>
</evidence>
<feature type="compositionally biased region" description="Low complexity" evidence="5">
    <location>
        <begin position="194"/>
        <end position="232"/>
    </location>
</feature>
<dbReference type="AlphaFoldDB" id="M5FN83"/>
<dbReference type="GO" id="GO:0016020">
    <property type="term" value="C:membrane"/>
    <property type="evidence" value="ECO:0007669"/>
    <property type="project" value="InterPro"/>
</dbReference>
<evidence type="ECO:0000256" key="2">
    <source>
        <dbReference type="ARBA" id="ARBA00022692"/>
    </source>
</evidence>
<dbReference type="PROSITE" id="PS51469">
    <property type="entry name" value="SUN"/>
    <property type="match status" value="1"/>
</dbReference>
<accession>M5FN83</accession>
<evidence type="ECO:0000313" key="8">
    <source>
        <dbReference type="Proteomes" id="UP000030653"/>
    </source>
</evidence>
<dbReference type="EMBL" id="JH795879">
    <property type="protein sequence ID" value="EJT96995.1"/>
    <property type="molecule type" value="Genomic_DNA"/>
</dbReference>
<dbReference type="OrthoDB" id="266334at2759"/>
<keyword evidence="2" id="KW-0812">Transmembrane</keyword>
<protein>
    <recommendedName>
        <fullName evidence="6">SUN domain-containing protein</fullName>
    </recommendedName>
</protein>
<proteinExistence type="predicted"/>
<dbReference type="Proteomes" id="UP000030653">
    <property type="component" value="Unassembled WGS sequence"/>
</dbReference>
<name>M5FN83_DACPD</name>
<feature type="region of interest" description="Disordered" evidence="5">
    <location>
        <begin position="163"/>
        <end position="257"/>
    </location>
</feature>
<dbReference type="STRING" id="1858805.M5FN83"/>
<dbReference type="PANTHER" id="PTHR12953:SF0">
    <property type="entry name" value="SUN DOMAIN-CONTAINING OSSIFICATION FACTOR"/>
    <property type="match status" value="1"/>
</dbReference>
<dbReference type="GO" id="GO:0005737">
    <property type="term" value="C:cytoplasm"/>
    <property type="evidence" value="ECO:0007669"/>
    <property type="project" value="TreeGrafter"/>
</dbReference>
<reference evidence="7 8" key="1">
    <citation type="journal article" date="2012" name="Science">
        <title>The Paleozoic origin of enzymatic lignin decomposition reconstructed from 31 fungal genomes.</title>
        <authorList>
            <person name="Floudas D."/>
            <person name="Binder M."/>
            <person name="Riley R."/>
            <person name="Barry K."/>
            <person name="Blanchette R.A."/>
            <person name="Henrissat B."/>
            <person name="Martinez A.T."/>
            <person name="Otillar R."/>
            <person name="Spatafora J.W."/>
            <person name="Yadav J.S."/>
            <person name="Aerts A."/>
            <person name="Benoit I."/>
            <person name="Boyd A."/>
            <person name="Carlson A."/>
            <person name="Copeland A."/>
            <person name="Coutinho P.M."/>
            <person name="de Vries R.P."/>
            <person name="Ferreira P."/>
            <person name="Findley K."/>
            <person name="Foster B."/>
            <person name="Gaskell J."/>
            <person name="Glotzer D."/>
            <person name="Gorecki P."/>
            <person name="Heitman J."/>
            <person name="Hesse C."/>
            <person name="Hori C."/>
            <person name="Igarashi K."/>
            <person name="Jurgens J.A."/>
            <person name="Kallen N."/>
            <person name="Kersten P."/>
            <person name="Kohler A."/>
            <person name="Kuees U."/>
            <person name="Kumar T.K.A."/>
            <person name="Kuo A."/>
            <person name="LaButti K."/>
            <person name="Larrondo L.F."/>
            <person name="Lindquist E."/>
            <person name="Ling A."/>
            <person name="Lombard V."/>
            <person name="Lucas S."/>
            <person name="Lundell T."/>
            <person name="Martin R."/>
            <person name="McLaughlin D.J."/>
            <person name="Morgenstern I."/>
            <person name="Morin E."/>
            <person name="Murat C."/>
            <person name="Nagy L.G."/>
            <person name="Nolan M."/>
            <person name="Ohm R.A."/>
            <person name="Patyshakuliyeva A."/>
            <person name="Rokas A."/>
            <person name="Ruiz-Duenas F.J."/>
            <person name="Sabat G."/>
            <person name="Salamov A."/>
            <person name="Samejima M."/>
            <person name="Schmutz J."/>
            <person name="Slot J.C."/>
            <person name="St John F."/>
            <person name="Stenlid J."/>
            <person name="Sun H."/>
            <person name="Sun S."/>
            <person name="Syed K."/>
            <person name="Tsang A."/>
            <person name="Wiebenga A."/>
            <person name="Young D."/>
            <person name="Pisabarro A."/>
            <person name="Eastwood D.C."/>
            <person name="Martin F."/>
            <person name="Cullen D."/>
            <person name="Grigoriev I.V."/>
            <person name="Hibbett D.S."/>
        </authorList>
    </citation>
    <scope>NUCLEOTIDE SEQUENCE [LARGE SCALE GENOMIC DNA]</scope>
    <source>
        <strain evidence="7 8">DJM-731 SS1</strain>
    </source>
</reference>
<organism evidence="7 8">
    <name type="scientific">Dacryopinax primogenitus (strain DJM 731)</name>
    <name type="common">Brown rot fungus</name>
    <dbReference type="NCBI Taxonomy" id="1858805"/>
    <lineage>
        <taxon>Eukaryota</taxon>
        <taxon>Fungi</taxon>
        <taxon>Dikarya</taxon>
        <taxon>Basidiomycota</taxon>
        <taxon>Agaricomycotina</taxon>
        <taxon>Dacrymycetes</taxon>
        <taxon>Dacrymycetales</taxon>
        <taxon>Dacrymycetaceae</taxon>
        <taxon>Dacryopinax</taxon>
    </lineage>
</organism>
<evidence type="ECO:0000256" key="4">
    <source>
        <dbReference type="ARBA" id="ARBA00023136"/>
    </source>
</evidence>
<feature type="region of interest" description="Disordered" evidence="5">
    <location>
        <begin position="118"/>
        <end position="151"/>
    </location>
</feature>
<evidence type="ECO:0000256" key="1">
    <source>
        <dbReference type="ARBA" id="ARBA00004308"/>
    </source>
</evidence>
<dbReference type="InterPro" id="IPR045120">
    <property type="entry name" value="Suco/Slp1-like"/>
</dbReference>
<gene>
    <name evidence="7" type="ORF">DACRYDRAFT_25415</name>
</gene>
<dbReference type="GO" id="GO:0012505">
    <property type="term" value="C:endomembrane system"/>
    <property type="evidence" value="ECO:0007669"/>
    <property type="project" value="UniProtKB-SubCell"/>
</dbReference>
<sequence>MLHQCGAKEKWVDVELCDHIWVDTVQLANYEFFSGVFRNISIYLSPRYPPGPEGWVHAGTFEARNVRAVQSFHPAPEIEGFHRFVRVVFESYYGGEFYCPVSLLRVYGLNEMEEWKRDKWEEEGREREKEREKEVREREAERAKREWEEKQVRETRTVQVVVVTEEPKKEKPQEGMASNAPISPEIVENRTPAVVLSSPSTVESSPTSIWKSSIDTSTTAATTSTATSSRSSVPETPAWATQEPQESAASEHDTWKNSTGNKYVDAVGAAVENTSVPDSAMIEDALAQAQVQGPAVSERATAIPSSPERDSSLNSVHSTGKTDPPSQISSTSVVTTITSTSTLSTPPQFTPVTAPQSPSYSLTLAAPPLPTGESIYRTIM</sequence>
<keyword evidence="3" id="KW-1133">Transmembrane helix</keyword>
<feature type="domain" description="SUN" evidence="6">
    <location>
        <begin position="1"/>
        <end position="111"/>
    </location>
</feature>
<dbReference type="GO" id="GO:0034975">
    <property type="term" value="P:protein folding in endoplasmic reticulum"/>
    <property type="evidence" value="ECO:0007669"/>
    <property type="project" value="TreeGrafter"/>
</dbReference>
<evidence type="ECO:0000256" key="3">
    <source>
        <dbReference type="ARBA" id="ARBA00022989"/>
    </source>
</evidence>
<keyword evidence="8" id="KW-1185">Reference proteome</keyword>
<dbReference type="RefSeq" id="XP_040623893.1">
    <property type="nucleotide sequence ID" value="XM_040774152.1"/>
</dbReference>
<comment type="subcellular location">
    <subcellularLocation>
        <location evidence="1">Endomembrane system</location>
    </subcellularLocation>
</comment>
<feature type="non-terminal residue" evidence="7">
    <location>
        <position position="380"/>
    </location>
</feature>
<feature type="compositionally biased region" description="Polar residues" evidence="5">
    <location>
        <begin position="312"/>
        <end position="321"/>
    </location>
</feature>
<evidence type="ECO:0000259" key="6">
    <source>
        <dbReference type="PROSITE" id="PS51469"/>
    </source>
</evidence>
<feature type="region of interest" description="Disordered" evidence="5">
    <location>
        <begin position="293"/>
        <end position="331"/>
    </location>
</feature>
<dbReference type="Pfam" id="PF07738">
    <property type="entry name" value="Sad1_UNC"/>
    <property type="match status" value="1"/>
</dbReference>
<dbReference type="GeneID" id="63689214"/>
<keyword evidence="4" id="KW-0472">Membrane</keyword>